<evidence type="ECO:0000313" key="1">
    <source>
        <dbReference type="EMBL" id="PXF59069.1"/>
    </source>
</evidence>
<sequence>MTYVLISYDISDDKKRNRVAGLLKDHGKRVQYSVFECHLDADRLNDLVVGLDRFAEGDDSIRVYPICASCLKRAVILGRCESFDEDTYYVV</sequence>
<comment type="caution">
    <text evidence="1">The sequence shown here is derived from an EMBL/GenBank/DDBJ whole genome shotgun (WGS) entry which is preliminary data.</text>
</comment>
<keyword evidence="1" id="KW-0378">Hydrolase</keyword>
<proteinExistence type="predicted"/>
<accession>A0AC61L0V0</accession>
<dbReference type="Proteomes" id="UP000248329">
    <property type="component" value="Unassembled WGS sequence"/>
</dbReference>
<evidence type="ECO:0000313" key="2">
    <source>
        <dbReference type="Proteomes" id="UP000248329"/>
    </source>
</evidence>
<dbReference type="EMBL" id="PQXF01000028">
    <property type="protein sequence ID" value="PXF59069.1"/>
    <property type="molecule type" value="Genomic_DNA"/>
</dbReference>
<keyword evidence="1" id="KW-0540">Nuclease</keyword>
<organism evidence="1 2">
    <name type="scientific">Candidatus Methanogaster sp</name>
    <dbReference type="NCBI Taxonomy" id="3386292"/>
    <lineage>
        <taxon>Archaea</taxon>
        <taxon>Methanobacteriati</taxon>
        <taxon>Methanobacteriota</taxon>
        <taxon>Stenosarchaea group</taxon>
        <taxon>Methanomicrobia</taxon>
        <taxon>Methanosarcinales</taxon>
        <taxon>ANME-2 cluster</taxon>
        <taxon>Candidatus Methanogasteraceae</taxon>
        <taxon>Candidatus Methanogaster</taxon>
    </lineage>
</organism>
<keyword evidence="1" id="KW-0255">Endonuclease</keyword>
<protein>
    <submittedName>
        <fullName evidence="1">CRISPR-associated endonuclease Cas2</fullName>
    </submittedName>
</protein>
<gene>
    <name evidence="1" type="primary">cas2</name>
    <name evidence="1" type="ORF">C4B59_12020</name>
</gene>
<name>A0AC61L0V0_9EURY</name>
<reference evidence="1" key="1">
    <citation type="submission" date="2018-01" db="EMBL/GenBank/DDBJ databases">
        <authorList>
            <person name="Krukenberg V."/>
        </authorList>
    </citation>
    <scope>NUCLEOTIDE SEQUENCE</scope>
    <source>
        <strain evidence="1">E20ANME2</strain>
    </source>
</reference>